<evidence type="ECO:0000256" key="1">
    <source>
        <dbReference type="PROSITE-ProRule" id="PRU00169"/>
    </source>
</evidence>
<dbReference type="Gene3D" id="3.30.565.10">
    <property type="entry name" value="Histidine kinase-like ATPase, C-terminal domain"/>
    <property type="match status" value="1"/>
</dbReference>
<dbReference type="CDD" id="cd16936">
    <property type="entry name" value="HATPase_RsbW-like"/>
    <property type="match status" value="1"/>
</dbReference>
<organism evidence="3 4">
    <name type="scientific">Koribacter versatilis (strain Ellin345)</name>
    <dbReference type="NCBI Taxonomy" id="204669"/>
    <lineage>
        <taxon>Bacteria</taxon>
        <taxon>Pseudomonadati</taxon>
        <taxon>Acidobacteriota</taxon>
        <taxon>Terriglobia</taxon>
        <taxon>Terriglobales</taxon>
        <taxon>Candidatus Korobacteraceae</taxon>
        <taxon>Candidatus Korobacter</taxon>
    </lineage>
</organism>
<keyword evidence="4" id="KW-1185">Reference proteome</keyword>
<dbReference type="eggNOG" id="COG2204">
    <property type="taxonomic scope" value="Bacteria"/>
</dbReference>
<proteinExistence type="predicted"/>
<dbReference type="SUPFAM" id="SSF55874">
    <property type="entry name" value="ATPase domain of HSP90 chaperone/DNA topoisomerase II/histidine kinase"/>
    <property type="match status" value="1"/>
</dbReference>
<evidence type="ECO:0000259" key="2">
    <source>
        <dbReference type="PROSITE" id="PS50110"/>
    </source>
</evidence>
<name>Q1IJ84_KORVE</name>
<dbReference type="OrthoDB" id="111340at2"/>
<evidence type="ECO:0000313" key="3">
    <source>
        <dbReference type="EMBL" id="ABF43066.1"/>
    </source>
</evidence>
<dbReference type="InterPro" id="IPR001789">
    <property type="entry name" value="Sig_transdc_resp-reg_receiver"/>
</dbReference>
<dbReference type="eggNOG" id="COG2172">
    <property type="taxonomic scope" value="Bacteria"/>
</dbReference>
<dbReference type="RefSeq" id="WP_011524865.1">
    <property type="nucleotide sequence ID" value="NC_008009.1"/>
</dbReference>
<dbReference type="CDD" id="cd00156">
    <property type="entry name" value="REC"/>
    <property type="match status" value="1"/>
</dbReference>
<feature type="domain" description="Response regulatory" evidence="2">
    <location>
        <begin position="6"/>
        <end position="118"/>
    </location>
</feature>
<dbReference type="STRING" id="204669.Acid345_4066"/>
<comment type="caution">
    <text evidence="1">Lacks conserved residue(s) required for the propagation of feature annotation.</text>
</comment>
<accession>Q1IJ84</accession>
<dbReference type="KEGG" id="aba:Acid345_4066"/>
<protein>
    <submittedName>
        <fullName evidence="3">Response regulator receiver protein</fullName>
    </submittedName>
</protein>
<evidence type="ECO:0000313" key="4">
    <source>
        <dbReference type="Proteomes" id="UP000002432"/>
    </source>
</evidence>
<dbReference type="SUPFAM" id="SSF52172">
    <property type="entry name" value="CheY-like"/>
    <property type="match status" value="1"/>
</dbReference>
<dbReference type="Proteomes" id="UP000002432">
    <property type="component" value="Chromosome"/>
</dbReference>
<gene>
    <name evidence="3" type="ordered locus">Acid345_4066</name>
</gene>
<reference evidence="3 4" key="1">
    <citation type="journal article" date="2009" name="Appl. Environ. Microbiol.">
        <title>Three genomes from the phylum Acidobacteria provide insight into the lifestyles of these microorganisms in soils.</title>
        <authorList>
            <person name="Ward N.L."/>
            <person name="Challacombe J.F."/>
            <person name="Janssen P.H."/>
            <person name="Henrissat B."/>
            <person name="Coutinho P.M."/>
            <person name="Wu M."/>
            <person name="Xie G."/>
            <person name="Haft D.H."/>
            <person name="Sait M."/>
            <person name="Badger J."/>
            <person name="Barabote R.D."/>
            <person name="Bradley B."/>
            <person name="Brettin T.S."/>
            <person name="Brinkac L.M."/>
            <person name="Bruce D."/>
            <person name="Creasy T."/>
            <person name="Daugherty S.C."/>
            <person name="Davidsen T.M."/>
            <person name="DeBoy R.T."/>
            <person name="Detter J.C."/>
            <person name="Dodson R.J."/>
            <person name="Durkin A.S."/>
            <person name="Ganapathy A."/>
            <person name="Gwinn-Giglio M."/>
            <person name="Han C.S."/>
            <person name="Khouri H."/>
            <person name="Kiss H."/>
            <person name="Kothari S.P."/>
            <person name="Madupu R."/>
            <person name="Nelson K.E."/>
            <person name="Nelson W.C."/>
            <person name="Paulsen I."/>
            <person name="Penn K."/>
            <person name="Ren Q."/>
            <person name="Rosovitz M.J."/>
            <person name="Selengut J.D."/>
            <person name="Shrivastava S."/>
            <person name="Sullivan S.A."/>
            <person name="Tapia R."/>
            <person name="Thompson L.S."/>
            <person name="Watkins K.L."/>
            <person name="Yang Q."/>
            <person name="Yu C."/>
            <person name="Zafar N."/>
            <person name="Zhou L."/>
            <person name="Kuske C.R."/>
        </authorList>
    </citation>
    <scope>NUCLEOTIDE SEQUENCE [LARGE SCALE GENOMIC DNA]</scope>
    <source>
        <strain evidence="3 4">Ellin345</strain>
    </source>
</reference>
<sequence>MESIRRAMIIGPDSDLVGQIRASMSGWQIVRVATNLEAQTAASGSAFDLIITGENTSAATDIDLLRQIRRIRLHTRMIILASGSTPEDVIASLREHAFGCFTAPFEPTSLAEMIQIAADGECWDDGIEVISATPAWVKLAARCDRRTAERLLQFFQEMVDLDPPEKEDVAYAFREMLLNAMEHGGHFDPQQYVEISYLRGRRAVACRVKDPGAGFSLEELKHAAVNNPPEDPTRHLLAREEQSLRPGGLGILLSQSMVDELIYSEKGNEVLLVKYLDPDRRASSSANGSSRG</sequence>
<dbReference type="AlphaFoldDB" id="Q1IJ84"/>
<dbReference type="GO" id="GO:0000160">
    <property type="term" value="P:phosphorelay signal transduction system"/>
    <property type="evidence" value="ECO:0007669"/>
    <property type="project" value="InterPro"/>
</dbReference>
<dbReference type="InterPro" id="IPR036890">
    <property type="entry name" value="HATPase_C_sf"/>
</dbReference>
<dbReference type="Pfam" id="PF13581">
    <property type="entry name" value="HATPase_c_2"/>
    <property type="match status" value="1"/>
</dbReference>
<dbReference type="PROSITE" id="PS50110">
    <property type="entry name" value="RESPONSE_REGULATORY"/>
    <property type="match status" value="1"/>
</dbReference>
<dbReference type="Gene3D" id="3.40.50.2300">
    <property type="match status" value="1"/>
</dbReference>
<dbReference type="EMBL" id="CP000360">
    <property type="protein sequence ID" value="ABF43066.1"/>
    <property type="molecule type" value="Genomic_DNA"/>
</dbReference>
<dbReference type="InterPro" id="IPR003594">
    <property type="entry name" value="HATPase_dom"/>
</dbReference>
<dbReference type="InterPro" id="IPR011006">
    <property type="entry name" value="CheY-like_superfamily"/>
</dbReference>
<dbReference type="EnsemblBacteria" id="ABF43066">
    <property type="protein sequence ID" value="ABF43066"/>
    <property type="gene ID" value="Acid345_4066"/>
</dbReference>
<dbReference type="HOGENOM" id="CLU_986604_0_0_0"/>